<evidence type="ECO:0000256" key="3">
    <source>
        <dbReference type="SAM" id="Coils"/>
    </source>
</evidence>
<proteinExistence type="predicted"/>
<reference evidence="5 6" key="1">
    <citation type="submission" date="2015-11" db="EMBL/GenBank/DDBJ databases">
        <title>Genomic analysis of 38 Legionella species identifies large and diverse effector repertoires.</title>
        <authorList>
            <person name="Burstein D."/>
            <person name="Amaro F."/>
            <person name="Zusman T."/>
            <person name="Lifshitz Z."/>
            <person name="Cohen O."/>
            <person name="Gilbert J.A."/>
            <person name="Pupko T."/>
            <person name="Shuman H.A."/>
            <person name="Segal G."/>
        </authorList>
    </citation>
    <scope>NUCLEOTIDE SEQUENCE [LARGE SCALE GENOMIC DNA]</scope>
    <source>
        <strain evidence="5 6">ATCC 43878</strain>
    </source>
</reference>
<feature type="short sequence motif" description="GXSXG" evidence="2">
    <location>
        <begin position="58"/>
        <end position="62"/>
    </location>
</feature>
<dbReference type="PROSITE" id="PS51635">
    <property type="entry name" value="PNPLA"/>
    <property type="match status" value="1"/>
</dbReference>
<dbReference type="SUPFAM" id="SSF52151">
    <property type="entry name" value="FabD/lysophospholipase-like"/>
    <property type="match status" value="1"/>
</dbReference>
<evidence type="ECO:0000259" key="4">
    <source>
        <dbReference type="PROSITE" id="PS51635"/>
    </source>
</evidence>
<evidence type="ECO:0000313" key="6">
    <source>
        <dbReference type="Proteomes" id="UP000054742"/>
    </source>
</evidence>
<feature type="active site" description="Proton acceptor" evidence="2">
    <location>
        <position position="236"/>
    </location>
</feature>
<name>A0A0W0SP28_9GAMM</name>
<dbReference type="Pfam" id="PF01734">
    <property type="entry name" value="Patatin"/>
    <property type="match status" value="1"/>
</dbReference>
<feature type="coiled-coil region" evidence="3">
    <location>
        <begin position="128"/>
        <end position="158"/>
    </location>
</feature>
<gene>
    <name evidence="5" type="ORF">Lbru_1275</name>
</gene>
<evidence type="ECO:0000313" key="5">
    <source>
        <dbReference type="EMBL" id="KTC85060.1"/>
    </source>
</evidence>
<dbReference type="AlphaFoldDB" id="A0A0W0SP28"/>
<keyword evidence="1 2" id="KW-0443">Lipid metabolism</keyword>
<protein>
    <submittedName>
        <fullName evidence="5">Putative esterase with patatin domain protein</fullName>
    </submittedName>
</protein>
<keyword evidence="3" id="KW-0175">Coiled coil</keyword>
<dbReference type="GO" id="GO:0016787">
    <property type="term" value="F:hydrolase activity"/>
    <property type="evidence" value="ECO:0007669"/>
    <property type="project" value="UniProtKB-UniRule"/>
</dbReference>
<dbReference type="EMBL" id="LNXV01000008">
    <property type="protein sequence ID" value="KTC85060.1"/>
    <property type="molecule type" value="Genomic_DNA"/>
</dbReference>
<dbReference type="CDD" id="cd07207">
    <property type="entry name" value="Pat_ExoU_VipD_like"/>
    <property type="match status" value="1"/>
</dbReference>
<dbReference type="PANTHER" id="PTHR46394:SF1">
    <property type="entry name" value="PNPLA DOMAIN-CONTAINING PROTEIN"/>
    <property type="match status" value="1"/>
</dbReference>
<keyword evidence="2" id="KW-0442">Lipid degradation</keyword>
<dbReference type="Gene3D" id="3.40.1090.10">
    <property type="entry name" value="Cytosolic phospholipase A2 catalytic domain"/>
    <property type="match status" value="1"/>
</dbReference>
<dbReference type="InterPro" id="IPR052580">
    <property type="entry name" value="Lipid_Hydrolase"/>
</dbReference>
<feature type="coiled-coil region" evidence="3">
    <location>
        <begin position="306"/>
        <end position="333"/>
    </location>
</feature>
<keyword evidence="2" id="KW-0378">Hydrolase</keyword>
<organism evidence="5 6">
    <name type="scientific">Legionella brunensis</name>
    <dbReference type="NCBI Taxonomy" id="29422"/>
    <lineage>
        <taxon>Bacteria</taxon>
        <taxon>Pseudomonadati</taxon>
        <taxon>Pseudomonadota</taxon>
        <taxon>Gammaproteobacteria</taxon>
        <taxon>Legionellales</taxon>
        <taxon>Legionellaceae</taxon>
        <taxon>Legionella</taxon>
    </lineage>
</organism>
<feature type="short sequence motif" description="DGA/G" evidence="2">
    <location>
        <begin position="236"/>
        <end position="238"/>
    </location>
</feature>
<dbReference type="GO" id="GO:0016042">
    <property type="term" value="P:lipid catabolic process"/>
    <property type="evidence" value="ECO:0007669"/>
    <property type="project" value="UniProtKB-UniRule"/>
</dbReference>
<dbReference type="InterPro" id="IPR016035">
    <property type="entry name" value="Acyl_Trfase/lysoPLipase"/>
</dbReference>
<dbReference type="Proteomes" id="UP000054742">
    <property type="component" value="Unassembled WGS sequence"/>
</dbReference>
<evidence type="ECO:0000256" key="2">
    <source>
        <dbReference type="PROSITE-ProRule" id="PRU01161"/>
    </source>
</evidence>
<dbReference type="STRING" id="29422.Lbru_1275"/>
<keyword evidence="6" id="KW-1185">Reference proteome</keyword>
<feature type="active site" description="Nucleophile" evidence="2">
    <location>
        <position position="60"/>
    </location>
</feature>
<dbReference type="RefSeq" id="WP_058441344.1">
    <property type="nucleotide sequence ID" value="NZ_CAAAHU010000006.1"/>
</dbReference>
<dbReference type="InterPro" id="IPR002641">
    <property type="entry name" value="PNPLA_dom"/>
</dbReference>
<sequence>MKAKGPISPTLEQLQKAQQQPIERIVCSGGGAKGVGYAGSYRAMQDTGVLKKIQAFSGASAGAITAAFMAVGMPSDIFREQLLSTNFKDLLGKRVGAVFGKNEPGISSITKDGKPLEAFIRDNIIATVKGSLQQLDNLEDIAEQHEDLRQLLAKVRGESPRITFGDLAILNRYFPEHFKQLTIPAVRFPDGKLQIFNSDLTPDVEIALACRASASIPVVLQPIEIEINGVKQRFVDGGLYDNLPTDYFDLQENGTFAKNTKPEQTMVFAFGEGLDDKKNQVFQALYGKRWDEVVSDEILNSIIDDAIVLAKQVRDEEEDLDSAEDEAQLLHQAIKYVLAQQVKHKVITIDESQSIMSATKKAIDSLLLKPKDNQEFWNAYKNETNQENRVKLLGSFVKEKMKPILYDAGVIERLKRNVLVEVLGDLHTSFKNTAQKEAGYQKLRSDYALRTVELRVGNIKTTDFDEATKLARVMDALGYLDTINYITNHELYGPDDFNEEQFYIDLVDNFEHIHRATLMGAGKDASKDPLIREIAALRTQLEYQGKPNDVISRQVYQLIKDKVERRLDSIEAFALARAVEYGNKTLTADALFKETYEEGFNRSGTFSISNITGERIFKTSTLHEALKEKSMFDLYENQPPHNKNTRTDKVFDSLAKLTTFRDAYNESQMKKEVAIVNTPVSSGINQ</sequence>
<comment type="caution">
    <text evidence="5">The sequence shown here is derived from an EMBL/GenBank/DDBJ whole genome shotgun (WGS) entry which is preliminary data.</text>
</comment>
<feature type="short sequence motif" description="GXGXXG" evidence="2">
    <location>
        <begin position="29"/>
        <end position="34"/>
    </location>
</feature>
<dbReference type="OrthoDB" id="7021815at2"/>
<feature type="domain" description="PNPLA" evidence="4">
    <location>
        <begin position="25"/>
        <end position="249"/>
    </location>
</feature>
<dbReference type="PANTHER" id="PTHR46394">
    <property type="entry name" value="ANNEXIN"/>
    <property type="match status" value="1"/>
</dbReference>
<dbReference type="PATRIC" id="fig|29422.6.peg.1350"/>
<accession>A0A0W0SP28</accession>
<evidence type="ECO:0000256" key="1">
    <source>
        <dbReference type="ARBA" id="ARBA00023098"/>
    </source>
</evidence>